<protein>
    <submittedName>
        <fullName evidence="1">Uncharacterized protein</fullName>
    </submittedName>
</protein>
<dbReference type="AlphaFoldDB" id="A0A9P0F7R2"/>
<gene>
    <name evidence="1" type="ORF">BEMITA_LOCUS14080</name>
</gene>
<evidence type="ECO:0000313" key="2">
    <source>
        <dbReference type="Proteomes" id="UP001152759"/>
    </source>
</evidence>
<dbReference type="EMBL" id="OU963870">
    <property type="protein sequence ID" value="CAH0395960.1"/>
    <property type="molecule type" value="Genomic_DNA"/>
</dbReference>
<dbReference type="Proteomes" id="UP001152759">
    <property type="component" value="Chromosome 9"/>
</dbReference>
<sequence>MRSLGPIFRQYVNEGYIFLRDVNEGYIFLREGTNFDRGEIQTILWMARSGYRVASAAGACIPHMCYVMWPSVNICLLLYGEAPAAGWPGNVAAAALTSQQLLTFASSLANSRREHYSYCRGVYYALDVIGVRYATRGQDNAARHYRMGQFRNLEPISVPTPSDLHPFYRAMGKLPLEDDAHGRKEVECFLAYSGLTWVQLACTYVSLIMKFSTTYLFSMSLTTTKIVTFLNGAIPQAAANVLVRQACEPQTGGAEL</sequence>
<evidence type="ECO:0000313" key="1">
    <source>
        <dbReference type="EMBL" id="CAH0395960.1"/>
    </source>
</evidence>
<accession>A0A9P0F7R2</accession>
<proteinExistence type="predicted"/>
<name>A0A9P0F7R2_BEMTA</name>
<keyword evidence="2" id="KW-1185">Reference proteome</keyword>
<organism evidence="1 2">
    <name type="scientific">Bemisia tabaci</name>
    <name type="common">Sweetpotato whitefly</name>
    <name type="synonym">Aleurodes tabaci</name>
    <dbReference type="NCBI Taxonomy" id="7038"/>
    <lineage>
        <taxon>Eukaryota</taxon>
        <taxon>Metazoa</taxon>
        <taxon>Ecdysozoa</taxon>
        <taxon>Arthropoda</taxon>
        <taxon>Hexapoda</taxon>
        <taxon>Insecta</taxon>
        <taxon>Pterygota</taxon>
        <taxon>Neoptera</taxon>
        <taxon>Paraneoptera</taxon>
        <taxon>Hemiptera</taxon>
        <taxon>Sternorrhyncha</taxon>
        <taxon>Aleyrodoidea</taxon>
        <taxon>Aleyrodidae</taxon>
        <taxon>Aleyrodinae</taxon>
        <taxon>Bemisia</taxon>
    </lineage>
</organism>
<reference evidence="1" key="1">
    <citation type="submission" date="2021-12" db="EMBL/GenBank/DDBJ databases">
        <authorList>
            <person name="King R."/>
        </authorList>
    </citation>
    <scope>NUCLEOTIDE SEQUENCE</scope>
</reference>